<evidence type="ECO:0000256" key="4">
    <source>
        <dbReference type="ARBA" id="ARBA00023125"/>
    </source>
</evidence>
<dbReference type="Proteomes" id="UP001188597">
    <property type="component" value="Unassembled WGS sequence"/>
</dbReference>
<dbReference type="GO" id="GO:0045893">
    <property type="term" value="P:positive regulation of DNA-templated transcription"/>
    <property type="evidence" value="ECO:0007669"/>
    <property type="project" value="TreeGrafter"/>
</dbReference>
<evidence type="ECO:0000256" key="1">
    <source>
        <dbReference type="ARBA" id="ARBA00004123"/>
    </source>
</evidence>
<keyword evidence="8" id="KW-0862">Zinc</keyword>
<feature type="domain" description="RING-type" evidence="11">
    <location>
        <begin position="450"/>
        <end position="492"/>
    </location>
</feature>
<evidence type="ECO:0000259" key="11">
    <source>
        <dbReference type="PROSITE" id="PS50089"/>
    </source>
</evidence>
<dbReference type="Gene3D" id="3.30.40.10">
    <property type="entry name" value="Zinc/RING finger domain, C3HC4 (zinc finger)"/>
    <property type="match status" value="1"/>
</dbReference>
<dbReference type="Gene3D" id="3.30.730.10">
    <property type="entry name" value="AP2/ERF domain"/>
    <property type="match status" value="1"/>
</dbReference>
<dbReference type="InterPro" id="IPR016177">
    <property type="entry name" value="DNA-bd_dom_sf"/>
</dbReference>
<dbReference type="Pfam" id="PF13639">
    <property type="entry name" value="zf-RING_2"/>
    <property type="match status" value="1"/>
</dbReference>
<dbReference type="PANTHER" id="PTHR31241:SF24">
    <property type="entry name" value="ETHYLENE-RESPONSIVE TRANSCRIPTION FACTOR ABI4"/>
    <property type="match status" value="1"/>
</dbReference>
<comment type="subcellular location">
    <subcellularLocation>
        <location evidence="1">Nucleus</location>
    </subcellularLocation>
</comment>
<dbReference type="GO" id="GO:0005634">
    <property type="term" value="C:nucleus"/>
    <property type="evidence" value="ECO:0007669"/>
    <property type="project" value="UniProtKB-SubCell"/>
</dbReference>
<dbReference type="CDD" id="cd00018">
    <property type="entry name" value="AP2"/>
    <property type="match status" value="1"/>
</dbReference>
<dbReference type="InterPro" id="IPR036955">
    <property type="entry name" value="AP2/ERF_dom_sf"/>
</dbReference>
<evidence type="ECO:0000256" key="7">
    <source>
        <dbReference type="ARBA" id="ARBA00024343"/>
    </source>
</evidence>
<dbReference type="InterPro" id="IPR013083">
    <property type="entry name" value="Znf_RING/FYVE/PHD"/>
</dbReference>
<dbReference type="FunFam" id="3.30.730.10:FF:000001">
    <property type="entry name" value="Ethylene-responsive transcription factor 2"/>
    <property type="match status" value="1"/>
</dbReference>
<organism evidence="13 14">
    <name type="scientific">Escallonia herrerae</name>
    <dbReference type="NCBI Taxonomy" id="1293975"/>
    <lineage>
        <taxon>Eukaryota</taxon>
        <taxon>Viridiplantae</taxon>
        <taxon>Streptophyta</taxon>
        <taxon>Embryophyta</taxon>
        <taxon>Tracheophyta</taxon>
        <taxon>Spermatophyta</taxon>
        <taxon>Magnoliopsida</taxon>
        <taxon>eudicotyledons</taxon>
        <taxon>Gunneridae</taxon>
        <taxon>Pentapetalae</taxon>
        <taxon>asterids</taxon>
        <taxon>campanulids</taxon>
        <taxon>Escalloniales</taxon>
        <taxon>Escalloniaceae</taxon>
        <taxon>Escallonia</taxon>
    </lineage>
</organism>
<dbReference type="SMART" id="SM00184">
    <property type="entry name" value="RING"/>
    <property type="match status" value="1"/>
</dbReference>
<evidence type="ECO:0000256" key="2">
    <source>
        <dbReference type="ARBA" id="ARBA00022821"/>
    </source>
</evidence>
<keyword evidence="14" id="KW-1185">Reference proteome</keyword>
<dbReference type="EMBL" id="JAVXUP010000015">
    <property type="protein sequence ID" value="KAK3042892.1"/>
    <property type="molecule type" value="Genomic_DNA"/>
</dbReference>
<gene>
    <name evidence="13" type="ORF">RJ639_001165</name>
</gene>
<dbReference type="GO" id="GO:0000976">
    <property type="term" value="F:transcription cis-regulatory region binding"/>
    <property type="evidence" value="ECO:0007669"/>
    <property type="project" value="TreeGrafter"/>
</dbReference>
<dbReference type="GO" id="GO:0006952">
    <property type="term" value="P:defense response"/>
    <property type="evidence" value="ECO:0007669"/>
    <property type="project" value="UniProtKB-KW"/>
</dbReference>
<sequence length="501" mass="54399">MDSNEQQHDHLHHIQDNISTSLSNYTDAATTASETTATATATASNSNNSKIKGKGKGGPDNNKFKYRGVRQRSWGKWVAEIREPRKRTRRWLGTFATAEDAARAYDRAAVILYGSRAQLNLQPPGGAASNCNGGSASKSHSSTCNGSGSSSSTQTLRPLLPRPSGFGLTFCSPPSAVVSGGYLPYGLYPTVQYHPNLVLQCPPQQQEQQQYYNIPTLSGVKAEGADPTYNTIRATTSYHQNPSHQHCQESCVLYGQDAINHLVGSVGSSLSLSSSSCSTAQVPAVIAPAAMSDPEVITEEPGSPAMWPSLTDDDEYPPAISHSHRRHCHHNDTSSFNSASLSFELPMSSQGSQPLHWHFAYASLEDRNFQIHDQTLFFTVVVFSIVLLIAILILYARWICSFRPLPASVTSTLHHAPPPQPHGLDVATINSLPTMLHPILGRDEVGEAECCICLGMFQVGEEVKVLPECDHCYHSECVDKWLRGQPSCPLCRASLLAESGV</sequence>
<keyword evidence="10" id="KW-0472">Membrane</keyword>
<feature type="compositionally biased region" description="Low complexity" evidence="9">
    <location>
        <begin position="37"/>
        <end position="50"/>
    </location>
</feature>
<keyword evidence="8" id="KW-0479">Metal-binding</keyword>
<dbReference type="SUPFAM" id="SSF57850">
    <property type="entry name" value="RING/U-box"/>
    <property type="match status" value="1"/>
</dbReference>
<accession>A0AA88XA57</accession>
<feature type="region of interest" description="Disordered" evidence="9">
    <location>
        <begin position="125"/>
        <end position="158"/>
    </location>
</feature>
<proteinExistence type="inferred from homology"/>
<keyword evidence="6" id="KW-0539">Nucleus</keyword>
<dbReference type="Pfam" id="PF00847">
    <property type="entry name" value="AP2"/>
    <property type="match status" value="1"/>
</dbReference>
<protein>
    <submittedName>
        <fullName evidence="13">Uncharacterized protein</fullName>
    </submittedName>
</protein>
<comment type="similarity">
    <text evidence="7">Belongs to the AP2/ERF transcription factor family. ERF subfamily.</text>
</comment>
<dbReference type="CDD" id="cd16461">
    <property type="entry name" value="RING-H2_EL5-like"/>
    <property type="match status" value="1"/>
</dbReference>
<comment type="caution">
    <text evidence="13">The sequence shown here is derived from an EMBL/GenBank/DDBJ whole genome shotgun (WGS) entry which is preliminary data.</text>
</comment>
<evidence type="ECO:0000256" key="10">
    <source>
        <dbReference type="SAM" id="Phobius"/>
    </source>
</evidence>
<feature type="region of interest" description="Disordered" evidence="9">
    <location>
        <begin position="37"/>
        <end position="67"/>
    </location>
</feature>
<evidence type="ECO:0000259" key="12">
    <source>
        <dbReference type="PROSITE" id="PS51032"/>
    </source>
</evidence>
<dbReference type="SUPFAM" id="SSF54171">
    <property type="entry name" value="DNA-binding domain"/>
    <property type="match status" value="1"/>
</dbReference>
<keyword evidence="10" id="KW-0812">Transmembrane</keyword>
<dbReference type="PRINTS" id="PR00367">
    <property type="entry name" value="ETHRSPELEMNT"/>
</dbReference>
<keyword evidence="4" id="KW-0238">DNA-binding</keyword>
<feature type="compositionally biased region" description="Low complexity" evidence="9">
    <location>
        <begin position="125"/>
        <end position="152"/>
    </location>
</feature>
<evidence type="ECO:0000256" key="3">
    <source>
        <dbReference type="ARBA" id="ARBA00023015"/>
    </source>
</evidence>
<dbReference type="PROSITE" id="PS50089">
    <property type="entry name" value="ZF_RING_2"/>
    <property type="match status" value="1"/>
</dbReference>
<keyword evidence="2" id="KW-0611">Plant defense</keyword>
<dbReference type="PROSITE" id="PS51032">
    <property type="entry name" value="AP2_ERF"/>
    <property type="match status" value="1"/>
</dbReference>
<feature type="transmembrane region" description="Helical" evidence="10">
    <location>
        <begin position="376"/>
        <end position="396"/>
    </location>
</feature>
<dbReference type="AlphaFoldDB" id="A0AA88XA57"/>
<evidence type="ECO:0000256" key="6">
    <source>
        <dbReference type="ARBA" id="ARBA00023242"/>
    </source>
</evidence>
<evidence type="ECO:0000256" key="8">
    <source>
        <dbReference type="PROSITE-ProRule" id="PRU00175"/>
    </source>
</evidence>
<reference evidence="13" key="1">
    <citation type="submission" date="2022-12" db="EMBL/GenBank/DDBJ databases">
        <title>Draft genome assemblies for two species of Escallonia (Escalloniales).</title>
        <authorList>
            <person name="Chanderbali A."/>
            <person name="Dervinis C."/>
            <person name="Anghel I."/>
            <person name="Soltis D."/>
            <person name="Soltis P."/>
            <person name="Zapata F."/>
        </authorList>
    </citation>
    <scope>NUCLEOTIDE SEQUENCE</scope>
    <source>
        <strain evidence="13">UCBG64.0493</strain>
        <tissue evidence="13">Leaf</tissue>
    </source>
</reference>
<dbReference type="GO" id="GO:0008270">
    <property type="term" value="F:zinc ion binding"/>
    <property type="evidence" value="ECO:0007669"/>
    <property type="project" value="UniProtKB-KW"/>
</dbReference>
<keyword evidence="10" id="KW-1133">Transmembrane helix</keyword>
<evidence type="ECO:0000256" key="5">
    <source>
        <dbReference type="ARBA" id="ARBA00023163"/>
    </source>
</evidence>
<dbReference type="InterPro" id="IPR001471">
    <property type="entry name" value="AP2/ERF_dom"/>
</dbReference>
<dbReference type="GO" id="GO:0003700">
    <property type="term" value="F:DNA-binding transcription factor activity"/>
    <property type="evidence" value="ECO:0007669"/>
    <property type="project" value="InterPro"/>
</dbReference>
<evidence type="ECO:0000256" key="9">
    <source>
        <dbReference type="SAM" id="MobiDB-lite"/>
    </source>
</evidence>
<evidence type="ECO:0000313" key="13">
    <source>
        <dbReference type="EMBL" id="KAK3042892.1"/>
    </source>
</evidence>
<dbReference type="InterPro" id="IPR001841">
    <property type="entry name" value="Znf_RING"/>
</dbReference>
<keyword evidence="5" id="KW-0804">Transcription</keyword>
<evidence type="ECO:0000313" key="14">
    <source>
        <dbReference type="Proteomes" id="UP001188597"/>
    </source>
</evidence>
<feature type="domain" description="AP2/ERF" evidence="12">
    <location>
        <begin position="65"/>
        <end position="122"/>
    </location>
</feature>
<name>A0AA88XA57_9ASTE</name>
<keyword evidence="3" id="KW-0805">Transcription regulation</keyword>
<dbReference type="SMART" id="SM00380">
    <property type="entry name" value="AP2"/>
    <property type="match status" value="1"/>
</dbReference>
<dbReference type="PANTHER" id="PTHR31241">
    <property type="entry name" value="DEHYDRATION-RESPONSIVE ELEMENT-BINDING PROTEIN 2C"/>
    <property type="match status" value="1"/>
</dbReference>
<keyword evidence="8" id="KW-0863">Zinc-finger</keyword>